<dbReference type="PANTHER" id="PTHR30195:SF15">
    <property type="entry name" value="TYPE I RESTRICTION ENZYME HINDI ENDONUCLEASE SUBUNIT"/>
    <property type="match status" value="1"/>
</dbReference>
<organism evidence="12">
    <name type="scientific">candidate division WOR-3 bacterium</name>
    <dbReference type="NCBI Taxonomy" id="2052148"/>
    <lineage>
        <taxon>Bacteria</taxon>
        <taxon>Bacteria division WOR-3</taxon>
    </lineage>
</organism>
<dbReference type="InterPro" id="IPR014001">
    <property type="entry name" value="Helicase_ATP-bd"/>
</dbReference>
<dbReference type="PANTHER" id="PTHR30195">
    <property type="entry name" value="TYPE I SITE-SPECIFIC DEOXYRIBONUCLEASE PROTEIN SUBUNIT M AND R"/>
    <property type="match status" value="1"/>
</dbReference>
<comment type="function">
    <text evidence="10">Subunit R is required for both nuclease and ATPase activities, but not for modification.</text>
</comment>
<dbReference type="InterPro" id="IPR021810">
    <property type="entry name" value="T1RH-like_C"/>
</dbReference>
<comment type="similarity">
    <text evidence="2 10">Belongs to the HsdR family.</text>
</comment>
<keyword evidence="9 10" id="KW-0238">DNA-binding</keyword>
<evidence type="ECO:0000256" key="10">
    <source>
        <dbReference type="RuleBase" id="RU364115"/>
    </source>
</evidence>
<sequence length="1075" mass="122402">MASRPSECTRVELPFIEQLKKMGWQHVEGDIDVPGLSPTGRQSFREVLLVDRLKAALRRINLNEQGREWLDESRLNRMISALERLGSVKLMEANRAAHELLLRGIPVEPENGSRDVTARFIDFEHLERNDFLAVNQFRVDPPGAQGGRDFIVPDIVLFVNGIPLVVVECKAPDITNPMEEAIDQLLRYSNQREHVETDEGAERLFYYNLFMVGTHFYQARAGTVGAGFDDFLEWKDTAPVPMDKVRAELGKDTLSSQEKLVAGMLRPAHLLDILRNFTVFTQVSGKTRKVVTRYQQFRAVHRAIARLQTGKTRREHGDTDQRGGIIWHTQGSGKSLTMVFLVRKMRTLPKLRRFKVVMVTDRTDLEEQLSDTATLSDETVRQATSTRKLQELLREDGPDLVFCLIQKYRQRDELARGRQRSEILPVLNESDEILVLVDEAHRSHASELHANLCRALPNSAQIGFTGTPILRDQKRDTRRIFGDFIDQYKLRQSEEDGSTVPILYEGRTADAAVRDGRTLDALFEDMFKDRSKKELAAIQARYATTGAVLEAERMIEQKAEDMFRHYVRNCLPNEMKAQVVAVSRRAAIRYRTALEAARDRLVREIEALDPALLNLSPEALDRRNAKTQFLVHARAQLDLLRRLEFAAVISGDHNDDPAWREWTDSAKQKSRIANFKKPLVHKDPRKASPLAFLVVKSMLLVGFDAPVEQAMYLDRPMRGHELLQAIARVNRRYARKKAGIVVDYVGVTRHLNEALAVYDAEDVEGVLVNLKDELSRLADRRRLVLAVFTSRGIPSIADDSACIELLKDTRVRAEFVGKLRQFLDSVDTVMPRPEVLDYVADARQLGYIAKAAANRYRDQSLNIAGLGHKVRRLLDNFIVSKGIDPKIPPVHVLAPAFDSVVDGHVSPRAKASEMEHALRYHITIHLNEDPVYYRKLSEKLEEILKAFKDNWEQLVIELRGIVTEVRTSSASQFAGLDGRTQAPFYRVFEDALPERQTVGGVGQAEIAELTVEMVGHIRREVALVDFWRRADAQERLRSWIVQFLDDHDLVPFERLQPTADQIMELAKALHTRLVG</sequence>
<accession>A0A7C4CCI3</accession>
<evidence type="ECO:0000256" key="1">
    <source>
        <dbReference type="ARBA" id="ARBA00000851"/>
    </source>
</evidence>
<dbReference type="InterPro" id="IPR004473">
    <property type="entry name" value="Restrct_endonuc_typeI_HsdR"/>
</dbReference>
<dbReference type="SMART" id="SM00487">
    <property type="entry name" value="DEXDc"/>
    <property type="match status" value="1"/>
</dbReference>
<name>A0A7C4CCI3_UNCW3</name>
<dbReference type="CDD" id="cd18030">
    <property type="entry name" value="DEXHc_RE_I_HsdR"/>
    <property type="match status" value="1"/>
</dbReference>
<evidence type="ECO:0000256" key="5">
    <source>
        <dbReference type="ARBA" id="ARBA00022747"/>
    </source>
</evidence>
<dbReference type="Gene3D" id="3.90.1570.50">
    <property type="match status" value="1"/>
</dbReference>
<keyword evidence="6 12" id="KW-0255">Endonuclease</keyword>
<evidence type="ECO:0000256" key="6">
    <source>
        <dbReference type="ARBA" id="ARBA00022759"/>
    </source>
</evidence>
<dbReference type="InterPro" id="IPR051268">
    <property type="entry name" value="Type-I_R_enzyme_R_subunit"/>
</dbReference>
<dbReference type="Pfam" id="PF04313">
    <property type="entry name" value="HSDR_N"/>
    <property type="match status" value="1"/>
</dbReference>
<evidence type="ECO:0000256" key="8">
    <source>
        <dbReference type="ARBA" id="ARBA00022840"/>
    </source>
</evidence>
<keyword evidence="3" id="KW-0540">Nuclease</keyword>
<dbReference type="InterPro" id="IPR007409">
    <property type="entry name" value="Restrct_endonuc_type1_HsdR_N"/>
</dbReference>
<dbReference type="GO" id="GO:0009307">
    <property type="term" value="P:DNA restriction-modification system"/>
    <property type="evidence" value="ECO:0007669"/>
    <property type="project" value="UniProtKB-KW"/>
</dbReference>
<dbReference type="GO" id="GO:0005524">
    <property type="term" value="F:ATP binding"/>
    <property type="evidence" value="ECO:0007669"/>
    <property type="project" value="UniProtKB-KW"/>
</dbReference>
<dbReference type="NCBIfam" id="TIGR00348">
    <property type="entry name" value="hsdR"/>
    <property type="match status" value="1"/>
</dbReference>
<reference evidence="12" key="1">
    <citation type="journal article" date="2020" name="mSystems">
        <title>Genome- and Community-Level Interaction Insights into Carbon Utilization and Element Cycling Functions of Hydrothermarchaeota in Hydrothermal Sediment.</title>
        <authorList>
            <person name="Zhou Z."/>
            <person name="Liu Y."/>
            <person name="Xu W."/>
            <person name="Pan J."/>
            <person name="Luo Z.H."/>
            <person name="Li M."/>
        </authorList>
    </citation>
    <scope>NUCLEOTIDE SEQUENCE [LARGE SCALE GENOMIC DNA]</scope>
    <source>
        <strain evidence="12">SpSt-488</strain>
    </source>
</reference>
<protein>
    <recommendedName>
        <fullName evidence="10">Type I restriction enzyme endonuclease subunit</fullName>
        <shortName evidence="10">R protein</shortName>
        <ecNumber evidence="10">3.1.21.3</ecNumber>
    </recommendedName>
</protein>
<dbReference type="SUPFAM" id="SSF52540">
    <property type="entry name" value="P-loop containing nucleoside triphosphate hydrolases"/>
    <property type="match status" value="2"/>
</dbReference>
<evidence type="ECO:0000256" key="4">
    <source>
        <dbReference type="ARBA" id="ARBA00022741"/>
    </source>
</evidence>
<dbReference type="GO" id="GO:0003677">
    <property type="term" value="F:DNA binding"/>
    <property type="evidence" value="ECO:0007669"/>
    <property type="project" value="UniProtKB-KW"/>
</dbReference>
<dbReference type="CDD" id="cd22332">
    <property type="entry name" value="HsdR_N"/>
    <property type="match status" value="1"/>
</dbReference>
<gene>
    <name evidence="12" type="ORF">ENS41_05675</name>
</gene>
<dbReference type="Pfam" id="PF22679">
    <property type="entry name" value="T1R_D3-like"/>
    <property type="match status" value="1"/>
</dbReference>
<comment type="catalytic activity">
    <reaction evidence="1 10">
        <text>Endonucleolytic cleavage of DNA to give random double-stranded fragments with terminal 5'-phosphates, ATP is simultaneously hydrolyzed.</text>
        <dbReference type="EC" id="3.1.21.3"/>
    </reaction>
</comment>
<dbReference type="EC" id="3.1.21.3" evidence="10"/>
<keyword evidence="8 10" id="KW-0067">ATP-binding</keyword>
<dbReference type="Pfam" id="PF11867">
    <property type="entry name" value="T1RH-like_C"/>
    <property type="match status" value="1"/>
</dbReference>
<dbReference type="AlphaFoldDB" id="A0A7C4CCI3"/>
<evidence type="ECO:0000259" key="11">
    <source>
        <dbReference type="SMART" id="SM00487"/>
    </source>
</evidence>
<dbReference type="GO" id="GO:0009035">
    <property type="term" value="F:type I site-specific deoxyribonuclease activity"/>
    <property type="evidence" value="ECO:0007669"/>
    <property type="project" value="UniProtKB-EC"/>
</dbReference>
<evidence type="ECO:0000256" key="9">
    <source>
        <dbReference type="ARBA" id="ARBA00023125"/>
    </source>
</evidence>
<evidence type="ECO:0000313" key="12">
    <source>
        <dbReference type="EMBL" id="HGK28427.1"/>
    </source>
</evidence>
<keyword evidence="5 10" id="KW-0680">Restriction system</keyword>
<dbReference type="CDD" id="cd18800">
    <property type="entry name" value="SF2_C_EcoR124I-like"/>
    <property type="match status" value="1"/>
</dbReference>
<evidence type="ECO:0000256" key="2">
    <source>
        <dbReference type="ARBA" id="ARBA00008598"/>
    </source>
</evidence>
<evidence type="ECO:0000256" key="3">
    <source>
        <dbReference type="ARBA" id="ARBA00022722"/>
    </source>
</evidence>
<keyword evidence="4 10" id="KW-0547">Nucleotide-binding</keyword>
<evidence type="ECO:0000256" key="7">
    <source>
        <dbReference type="ARBA" id="ARBA00022801"/>
    </source>
</evidence>
<dbReference type="InterPro" id="IPR055180">
    <property type="entry name" value="HsdR_RecA-like_helicase_dom_2"/>
</dbReference>
<dbReference type="InterPro" id="IPR040980">
    <property type="entry name" value="SWI2_SNF2"/>
</dbReference>
<comment type="caution">
    <text evidence="12">The sequence shown here is derived from an EMBL/GenBank/DDBJ whole genome shotgun (WGS) entry which is preliminary data.</text>
</comment>
<proteinExistence type="inferred from homology"/>
<dbReference type="EMBL" id="DSUT01000117">
    <property type="protein sequence ID" value="HGK28427.1"/>
    <property type="molecule type" value="Genomic_DNA"/>
</dbReference>
<dbReference type="Pfam" id="PF18766">
    <property type="entry name" value="SWI2_SNF2"/>
    <property type="match status" value="1"/>
</dbReference>
<comment type="subunit">
    <text evidence="10">The type I restriction/modification system is composed of three polypeptides R, M and S.</text>
</comment>
<keyword evidence="7 10" id="KW-0378">Hydrolase</keyword>
<dbReference type="Gene3D" id="3.40.50.300">
    <property type="entry name" value="P-loop containing nucleotide triphosphate hydrolases"/>
    <property type="match status" value="2"/>
</dbReference>
<dbReference type="InterPro" id="IPR027417">
    <property type="entry name" value="P-loop_NTPase"/>
</dbReference>
<feature type="domain" description="Helicase ATP-binding" evidence="11">
    <location>
        <begin position="287"/>
        <end position="503"/>
    </location>
</feature>